<dbReference type="Gene3D" id="3.10.20.70">
    <property type="entry name" value="Glutamine synthetase, N-terminal domain"/>
    <property type="match status" value="1"/>
</dbReference>
<sequence>MANREILSSRTETLNKYLKLDQKGKIMAEYVWIDSTGETRSKSRLHCAFASSGNMHAKPPTCPVAPPP</sequence>
<dbReference type="InterPro" id="IPR036651">
    <property type="entry name" value="Gln_synt_N_sf"/>
</dbReference>
<dbReference type="Proteomes" id="UP000236290">
    <property type="component" value="Unassembled WGS sequence"/>
</dbReference>
<evidence type="ECO:0000313" key="2">
    <source>
        <dbReference type="Proteomes" id="UP000236290"/>
    </source>
</evidence>
<evidence type="ECO:0008006" key="3">
    <source>
        <dbReference type="Google" id="ProtNLM"/>
    </source>
</evidence>
<accession>A0A2K0UIC4</accession>
<proteinExistence type="predicted"/>
<reference evidence="1 2" key="1">
    <citation type="submission" date="2017-02" db="EMBL/GenBank/DDBJ databases">
        <title>Genomes of Trichoderma spp. with biocontrol activity.</title>
        <authorList>
            <person name="Gardiner D."/>
            <person name="Kazan K."/>
            <person name="Vos C."/>
            <person name="Harvey P."/>
        </authorList>
    </citation>
    <scope>NUCLEOTIDE SEQUENCE [LARGE SCALE GENOMIC DNA]</scope>
    <source>
        <strain evidence="1 2">Tr1</strain>
    </source>
</reference>
<dbReference type="GO" id="GO:0004356">
    <property type="term" value="F:glutamine synthetase activity"/>
    <property type="evidence" value="ECO:0007669"/>
    <property type="project" value="InterPro"/>
</dbReference>
<dbReference type="GO" id="GO:0006542">
    <property type="term" value="P:glutamine biosynthetic process"/>
    <property type="evidence" value="ECO:0007669"/>
    <property type="project" value="InterPro"/>
</dbReference>
<dbReference type="AlphaFoldDB" id="A0A2K0UIC4"/>
<name>A0A2K0UIC4_TRIHA</name>
<evidence type="ECO:0000313" key="1">
    <source>
        <dbReference type="EMBL" id="PNP57496.1"/>
    </source>
</evidence>
<dbReference type="EMBL" id="MTYI01000027">
    <property type="protein sequence ID" value="PNP57496.1"/>
    <property type="molecule type" value="Genomic_DNA"/>
</dbReference>
<dbReference type="OrthoDB" id="1936100at2759"/>
<protein>
    <recommendedName>
        <fullName evidence="3">Glutamine synthetase</fullName>
    </recommendedName>
</protein>
<organism evidence="1 2">
    <name type="scientific">Trichoderma harzianum</name>
    <name type="common">Hypocrea lixii</name>
    <dbReference type="NCBI Taxonomy" id="5544"/>
    <lineage>
        <taxon>Eukaryota</taxon>
        <taxon>Fungi</taxon>
        <taxon>Dikarya</taxon>
        <taxon>Ascomycota</taxon>
        <taxon>Pezizomycotina</taxon>
        <taxon>Sordariomycetes</taxon>
        <taxon>Hypocreomycetidae</taxon>
        <taxon>Hypocreales</taxon>
        <taxon>Hypocreaceae</taxon>
        <taxon>Trichoderma</taxon>
    </lineage>
</organism>
<comment type="caution">
    <text evidence="1">The sequence shown here is derived from an EMBL/GenBank/DDBJ whole genome shotgun (WGS) entry which is preliminary data.</text>
</comment>
<gene>
    <name evidence="1" type="ORF">THARTR1_02494</name>
</gene>